<comment type="caution">
    <text evidence="3">The sequence shown here is derived from an EMBL/GenBank/DDBJ whole genome shotgun (WGS) entry which is preliminary data.</text>
</comment>
<dbReference type="Proteomes" id="UP001470230">
    <property type="component" value="Unassembled WGS sequence"/>
</dbReference>
<accession>A0ABR2L3B2</accession>
<feature type="domain" description="HTH myb-type" evidence="2">
    <location>
        <begin position="1"/>
        <end position="58"/>
    </location>
</feature>
<dbReference type="Pfam" id="PF00249">
    <property type="entry name" value="Myb_DNA-binding"/>
    <property type="match status" value="2"/>
</dbReference>
<keyword evidence="4" id="KW-1185">Reference proteome</keyword>
<dbReference type="InterPro" id="IPR009057">
    <property type="entry name" value="Homeodomain-like_sf"/>
</dbReference>
<dbReference type="PANTHER" id="PTHR45614:SF253">
    <property type="entry name" value="CHROMOSOME UNDETERMINED SCAFFOLD_38, WHOLE GENOME SHOTGUN SEQUENCE"/>
    <property type="match status" value="1"/>
</dbReference>
<feature type="domain" description="Myb-like" evidence="1">
    <location>
        <begin position="55"/>
        <end position="105"/>
    </location>
</feature>
<dbReference type="CDD" id="cd00167">
    <property type="entry name" value="SANT"/>
    <property type="match status" value="2"/>
</dbReference>
<feature type="domain" description="HTH myb-type" evidence="2">
    <location>
        <begin position="61"/>
        <end position="109"/>
    </location>
</feature>
<dbReference type="InterPro" id="IPR017930">
    <property type="entry name" value="Myb_dom"/>
</dbReference>
<dbReference type="SUPFAM" id="SSF46689">
    <property type="entry name" value="Homeodomain-like"/>
    <property type="match status" value="1"/>
</dbReference>
<dbReference type="InterPro" id="IPR001005">
    <property type="entry name" value="SANT/Myb"/>
</dbReference>
<protein>
    <recommendedName>
        <fullName evidence="5">Myb-like DNA-binding domain containing protein</fullName>
    </recommendedName>
</protein>
<evidence type="ECO:0000313" key="3">
    <source>
        <dbReference type="EMBL" id="KAK8897851.1"/>
    </source>
</evidence>
<evidence type="ECO:0000259" key="1">
    <source>
        <dbReference type="PROSITE" id="PS50090"/>
    </source>
</evidence>
<evidence type="ECO:0000259" key="2">
    <source>
        <dbReference type="PROSITE" id="PS51294"/>
    </source>
</evidence>
<dbReference type="EMBL" id="JAPFFF010000001">
    <property type="protein sequence ID" value="KAK8897851.1"/>
    <property type="molecule type" value="Genomic_DNA"/>
</dbReference>
<dbReference type="Gene3D" id="1.10.10.60">
    <property type="entry name" value="Homeodomain-like"/>
    <property type="match status" value="2"/>
</dbReference>
<dbReference type="PANTHER" id="PTHR45614">
    <property type="entry name" value="MYB PROTEIN-RELATED"/>
    <property type="match status" value="1"/>
</dbReference>
<dbReference type="InterPro" id="IPR050560">
    <property type="entry name" value="MYB_TF"/>
</dbReference>
<proteinExistence type="predicted"/>
<dbReference type="PROSITE" id="PS51294">
    <property type="entry name" value="HTH_MYB"/>
    <property type="match status" value="2"/>
</dbReference>
<evidence type="ECO:0000313" key="4">
    <source>
        <dbReference type="Proteomes" id="UP001470230"/>
    </source>
</evidence>
<dbReference type="PROSITE" id="PS50090">
    <property type="entry name" value="MYB_LIKE"/>
    <property type="match status" value="2"/>
</dbReference>
<sequence length="166" mass="19817">MKKAQKKHIKFTIQEDELLKSLVQQEGPHKWSKIASKMPGRTAKQCRDRFQNYLNPSLTNGQWSIEEDQLLFQKINEYGKKWKLISKFFPNRSHNNVKNRYNSRKYMKSNESKGDTLETKLDIPKENETITAEESIFKIFDEAQIWNSSLFNMEFEFPHYDDKVMT</sequence>
<evidence type="ECO:0008006" key="5">
    <source>
        <dbReference type="Google" id="ProtNLM"/>
    </source>
</evidence>
<dbReference type="SMART" id="SM00717">
    <property type="entry name" value="SANT"/>
    <property type="match status" value="2"/>
</dbReference>
<organism evidence="3 4">
    <name type="scientific">Tritrichomonas musculus</name>
    <dbReference type="NCBI Taxonomy" id="1915356"/>
    <lineage>
        <taxon>Eukaryota</taxon>
        <taxon>Metamonada</taxon>
        <taxon>Parabasalia</taxon>
        <taxon>Tritrichomonadida</taxon>
        <taxon>Tritrichomonadidae</taxon>
        <taxon>Tritrichomonas</taxon>
    </lineage>
</organism>
<gene>
    <name evidence="3" type="ORF">M9Y10_000079</name>
</gene>
<name>A0ABR2L3B2_9EUKA</name>
<reference evidence="3 4" key="1">
    <citation type="submission" date="2024-04" db="EMBL/GenBank/DDBJ databases">
        <title>Tritrichomonas musculus Genome.</title>
        <authorList>
            <person name="Alves-Ferreira E."/>
            <person name="Grigg M."/>
            <person name="Lorenzi H."/>
            <person name="Galac M."/>
        </authorList>
    </citation>
    <scope>NUCLEOTIDE SEQUENCE [LARGE SCALE GENOMIC DNA]</scope>
    <source>
        <strain evidence="3 4">EAF2021</strain>
    </source>
</reference>
<feature type="domain" description="Myb-like" evidence="1">
    <location>
        <begin position="3"/>
        <end position="54"/>
    </location>
</feature>